<organism evidence="10 11">
    <name type="scientific">Uabimicrobium amorphum</name>
    <dbReference type="NCBI Taxonomy" id="2596890"/>
    <lineage>
        <taxon>Bacteria</taxon>
        <taxon>Pseudomonadati</taxon>
        <taxon>Planctomycetota</taxon>
        <taxon>Candidatus Uabimicrobiia</taxon>
        <taxon>Candidatus Uabimicrobiales</taxon>
        <taxon>Candidatus Uabimicrobiaceae</taxon>
        <taxon>Candidatus Uabimicrobium</taxon>
    </lineage>
</organism>
<dbReference type="Pfam" id="PF16360">
    <property type="entry name" value="GTP-bdg_M"/>
    <property type="match status" value="1"/>
</dbReference>
<dbReference type="InterPro" id="IPR025121">
    <property type="entry name" value="GTPase_HflX_N"/>
</dbReference>
<dbReference type="Proteomes" id="UP000326354">
    <property type="component" value="Chromosome"/>
</dbReference>
<feature type="binding site" evidence="7">
    <location>
        <begin position="210"/>
        <end position="217"/>
    </location>
    <ligand>
        <name>GTP</name>
        <dbReference type="ChEBI" id="CHEBI:37565"/>
    </ligand>
</feature>
<dbReference type="PANTHER" id="PTHR10229:SF0">
    <property type="entry name" value="GTP-BINDING PROTEIN 6-RELATED"/>
    <property type="match status" value="1"/>
</dbReference>
<comment type="similarity">
    <text evidence="6">Belongs to the TRAFAC class OBG-HflX-like GTPase superfamily. HflX GTPase family.</text>
</comment>
<evidence type="ECO:0000313" key="11">
    <source>
        <dbReference type="Proteomes" id="UP000326354"/>
    </source>
</evidence>
<reference evidence="10 11" key="1">
    <citation type="submission" date="2019-08" db="EMBL/GenBank/DDBJ databases">
        <title>Complete genome sequence of Candidatus Uab amorphum.</title>
        <authorList>
            <person name="Shiratori T."/>
            <person name="Suzuki S."/>
            <person name="Kakizawa Y."/>
            <person name="Ishida K."/>
        </authorList>
    </citation>
    <scope>NUCLEOTIDE SEQUENCE [LARGE SCALE GENOMIC DNA]</scope>
    <source>
        <strain evidence="10 11">SRT547</strain>
    </source>
</reference>
<evidence type="ECO:0000256" key="6">
    <source>
        <dbReference type="HAMAP-Rule" id="MF_00900"/>
    </source>
</evidence>
<name>A0A5S9IMV7_UABAM</name>
<dbReference type="GO" id="GO:0003924">
    <property type="term" value="F:GTPase activity"/>
    <property type="evidence" value="ECO:0007669"/>
    <property type="project" value="UniProtKB-UniRule"/>
</dbReference>
<dbReference type="Gene3D" id="3.40.50.11060">
    <property type="entry name" value="GTPase HflX, N-terminal domain"/>
    <property type="match status" value="1"/>
</dbReference>
<feature type="binding site" evidence="7">
    <location>
        <begin position="257"/>
        <end position="260"/>
    </location>
    <ligand>
        <name>GTP</name>
        <dbReference type="ChEBI" id="CHEBI:37565"/>
    </ligand>
</feature>
<feature type="binding site" evidence="7">
    <location>
        <begin position="235"/>
        <end position="239"/>
    </location>
    <ligand>
        <name>GTP</name>
        <dbReference type="ChEBI" id="CHEBI:37565"/>
    </ligand>
</feature>
<keyword evidence="3 6" id="KW-0547">Nucleotide-binding</keyword>
<dbReference type="PANTHER" id="PTHR10229">
    <property type="entry name" value="GTP-BINDING PROTEIN HFLX"/>
    <property type="match status" value="1"/>
</dbReference>
<dbReference type="InterPro" id="IPR042108">
    <property type="entry name" value="GTPase_HflX_N_sf"/>
</dbReference>
<accession>A0A5S9IMV7</accession>
<dbReference type="PIRSF" id="PIRSF006809">
    <property type="entry name" value="GTP-binding_hflX_prd"/>
    <property type="match status" value="1"/>
</dbReference>
<dbReference type="AlphaFoldDB" id="A0A5S9IMV7"/>
<keyword evidence="11" id="KW-1185">Reference proteome</keyword>
<keyword evidence="5 6" id="KW-0342">GTP-binding</keyword>
<evidence type="ECO:0000259" key="9">
    <source>
        <dbReference type="PROSITE" id="PS51705"/>
    </source>
</evidence>
<feature type="binding site" evidence="8">
    <location>
        <position position="237"/>
    </location>
    <ligand>
        <name>Mg(2+)</name>
        <dbReference type="ChEBI" id="CHEBI:18420"/>
    </ligand>
</feature>
<evidence type="ECO:0000256" key="7">
    <source>
        <dbReference type="PIRSR" id="PIRSR006809-1"/>
    </source>
</evidence>
<dbReference type="InterPro" id="IPR006073">
    <property type="entry name" value="GTP-bd"/>
</dbReference>
<dbReference type="PRINTS" id="PR00326">
    <property type="entry name" value="GTP1OBG"/>
</dbReference>
<dbReference type="KEGG" id="uam:UABAM_03189"/>
<dbReference type="RefSeq" id="WP_151968958.1">
    <property type="nucleotide sequence ID" value="NZ_AP019860.1"/>
</dbReference>
<dbReference type="FunFam" id="3.40.50.11060:FF:000001">
    <property type="entry name" value="GTPase HflX"/>
    <property type="match status" value="1"/>
</dbReference>
<dbReference type="InterPro" id="IPR032305">
    <property type="entry name" value="GTP-bd_M"/>
</dbReference>
<keyword evidence="1 6" id="KW-0963">Cytoplasm</keyword>
<dbReference type="GO" id="GO:0046872">
    <property type="term" value="F:metal ion binding"/>
    <property type="evidence" value="ECO:0007669"/>
    <property type="project" value="UniProtKB-KW"/>
</dbReference>
<evidence type="ECO:0000256" key="5">
    <source>
        <dbReference type="ARBA" id="ARBA00023134"/>
    </source>
</evidence>
<dbReference type="Gene3D" id="6.10.250.2860">
    <property type="match status" value="1"/>
</dbReference>
<comment type="function">
    <text evidence="6">GTPase that associates with the 50S ribosomal subunit and may have a role during protein synthesis or ribosome biogenesis.</text>
</comment>
<feature type="binding site" evidence="8">
    <location>
        <position position="217"/>
    </location>
    <ligand>
        <name>Mg(2+)</name>
        <dbReference type="ChEBI" id="CHEBI:18420"/>
    </ligand>
</feature>
<dbReference type="HAMAP" id="MF_00900">
    <property type="entry name" value="GTPase_HflX"/>
    <property type="match status" value="1"/>
</dbReference>
<evidence type="ECO:0000313" key="10">
    <source>
        <dbReference type="EMBL" id="BBM84828.1"/>
    </source>
</evidence>
<proteinExistence type="inferred from homology"/>
<dbReference type="CDD" id="cd01878">
    <property type="entry name" value="HflX"/>
    <property type="match status" value="1"/>
</dbReference>
<gene>
    <name evidence="6" type="primary">hflX</name>
    <name evidence="10" type="ORF">UABAM_03189</name>
</gene>
<comment type="subunit">
    <text evidence="6">Monomer. Associates with the 50S ribosomal subunit.</text>
</comment>
<feature type="binding site" evidence="7">
    <location>
        <begin position="323"/>
        <end position="326"/>
    </location>
    <ligand>
        <name>GTP</name>
        <dbReference type="ChEBI" id="CHEBI:37565"/>
    </ligand>
</feature>
<sequence>MQSFEQKTHSTPEERAILIGVQRPRELQSYEPPLTELGNLADTVGVEVVGKLIQRRHKFHPGTYMGKGKLQELKTLAEETDATLIISDHDLSPGQSRNIEEMTDIRVIDRTELILDIFAQHAKTKEATLQVDLAQMEYVMPRLKRMWTHLEGSQGGVGFRGPGEKQLETDRQIIKKKIADCKSAIRKIQERKNREVKSRNQKFFTIGLVGYTNAGKSSLMNVLTEADVLVENKLFATLDTRTRLWNLAQARKVLLSDTVGFIDKLPHHLVASFRATLEEAAQSDVLLHVVDASHPDAERHIMVVERVLRKMKLNEKNALYVFNKIDLVEDPVDLENLKRAYPNHVCISAKHKQNMDLFSAKVLGIFEANMIEVQAVVPAKNGKLLSWVAECARIIEREFKEQSVHLRISLSHANLEWLRKQHGVQILA</sequence>
<dbReference type="Pfam" id="PF13167">
    <property type="entry name" value="GTP-bdg_N"/>
    <property type="match status" value="1"/>
</dbReference>
<keyword evidence="2 8" id="KW-0479">Metal-binding</keyword>
<dbReference type="InterPro" id="IPR027417">
    <property type="entry name" value="P-loop_NTPase"/>
</dbReference>
<evidence type="ECO:0000256" key="1">
    <source>
        <dbReference type="ARBA" id="ARBA00022490"/>
    </source>
</evidence>
<dbReference type="OrthoDB" id="9812272at2"/>
<comment type="subcellular location">
    <subcellularLocation>
        <location evidence="6">Cytoplasm</location>
    </subcellularLocation>
    <text evidence="6">May associate with membranes.</text>
</comment>
<dbReference type="InterPro" id="IPR016496">
    <property type="entry name" value="GTPase_HflX"/>
</dbReference>
<keyword evidence="4 8" id="KW-0460">Magnesium</keyword>
<dbReference type="GO" id="GO:0043022">
    <property type="term" value="F:ribosome binding"/>
    <property type="evidence" value="ECO:0007669"/>
    <property type="project" value="TreeGrafter"/>
</dbReference>
<dbReference type="SUPFAM" id="SSF52540">
    <property type="entry name" value="P-loop containing nucleoside triphosphate hydrolases"/>
    <property type="match status" value="1"/>
</dbReference>
<comment type="cofactor">
    <cofactor evidence="8">
        <name>Mg(2+)</name>
        <dbReference type="ChEBI" id="CHEBI:18420"/>
    </cofactor>
</comment>
<feature type="binding site" evidence="7">
    <location>
        <begin position="348"/>
        <end position="350"/>
    </location>
    <ligand>
        <name>GTP</name>
        <dbReference type="ChEBI" id="CHEBI:37565"/>
    </ligand>
</feature>
<dbReference type="EMBL" id="AP019860">
    <property type="protein sequence ID" value="BBM84828.1"/>
    <property type="molecule type" value="Genomic_DNA"/>
</dbReference>
<dbReference type="NCBIfam" id="TIGR03156">
    <property type="entry name" value="GTP_HflX"/>
    <property type="match status" value="1"/>
</dbReference>
<dbReference type="InterPro" id="IPR030394">
    <property type="entry name" value="G_HFLX_dom"/>
</dbReference>
<evidence type="ECO:0000256" key="4">
    <source>
        <dbReference type="ARBA" id="ARBA00022842"/>
    </source>
</evidence>
<evidence type="ECO:0000256" key="3">
    <source>
        <dbReference type="ARBA" id="ARBA00022741"/>
    </source>
</evidence>
<dbReference type="GO" id="GO:0005737">
    <property type="term" value="C:cytoplasm"/>
    <property type="evidence" value="ECO:0007669"/>
    <property type="project" value="UniProtKB-SubCell"/>
</dbReference>
<protein>
    <recommendedName>
        <fullName evidence="6">GTPase HflX</fullName>
    </recommendedName>
    <alternativeName>
        <fullName evidence="6">GTP-binding protein HflX</fullName>
    </alternativeName>
</protein>
<dbReference type="PROSITE" id="PS51705">
    <property type="entry name" value="G_HFLX"/>
    <property type="match status" value="1"/>
</dbReference>
<dbReference type="Gene3D" id="3.40.50.300">
    <property type="entry name" value="P-loop containing nucleotide triphosphate hydrolases"/>
    <property type="match status" value="1"/>
</dbReference>
<evidence type="ECO:0000256" key="8">
    <source>
        <dbReference type="PIRSR" id="PIRSR006809-2"/>
    </source>
</evidence>
<dbReference type="GO" id="GO:0005525">
    <property type="term" value="F:GTP binding"/>
    <property type="evidence" value="ECO:0007669"/>
    <property type="project" value="UniProtKB-UniRule"/>
</dbReference>
<evidence type="ECO:0000256" key="2">
    <source>
        <dbReference type="ARBA" id="ARBA00022723"/>
    </source>
</evidence>
<dbReference type="Pfam" id="PF01926">
    <property type="entry name" value="MMR_HSR1"/>
    <property type="match status" value="1"/>
</dbReference>
<feature type="domain" description="Hflx-type G" evidence="9">
    <location>
        <begin position="204"/>
        <end position="370"/>
    </location>
</feature>